<evidence type="ECO:0000256" key="5">
    <source>
        <dbReference type="ARBA" id="ARBA00022840"/>
    </source>
</evidence>
<evidence type="ECO:0000313" key="9">
    <source>
        <dbReference type="Proteomes" id="UP000198666"/>
    </source>
</evidence>
<evidence type="ECO:0000256" key="2">
    <source>
        <dbReference type="ARBA" id="ARBA00022679"/>
    </source>
</evidence>
<reference evidence="9" key="1">
    <citation type="submission" date="2016-10" db="EMBL/GenBank/DDBJ databases">
        <authorList>
            <person name="Varghese N."/>
            <person name="Submissions S."/>
        </authorList>
    </citation>
    <scope>NUCLEOTIDE SEQUENCE [LARGE SCALE GENOMIC DNA]</scope>
    <source>
        <strain evidence="9">DSM 21620</strain>
    </source>
</reference>
<dbReference type="CDD" id="cd01164">
    <property type="entry name" value="FruK_PfkB_like"/>
    <property type="match status" value="1"/>
</dbReference>
<dbReference type="GO" id="GO:0005829">
    <property type="term" value="C:cytosol"/>
    <property type="evidence" value="ECO:0007669"/>
    <property type="project" value="TreeGrafter"/>
</dbReference>
<evidence type="ECO:0000256" key="4">
    <source>
        <dbReference type="ARBA" id="ARBA00022777"/>
    </source>
</evidence>
<dbReference type="UniPathway" id="UPA00704">
    <property type="reaction ID" value="UER00715"/>
</dbReference>
<evidence type="ECO:0000259" key="7">
    <source>
        <dbReference type="Pfam" id="PF00294"/>
    </source>
</evidence>
<dbReference type="Proteomes" id="UP000198666">
    <property type="component" value="Unassembled WGS sequence"/>
</dbReference>
<dbReference type="EMBL" id="FMZB01000002">
    <property type="protein sequence ID" value="SDC34180.1"/>
    <property type="molecule type" value="Genomic_DNA"/>
</dbReference>
<dbReference type="Gene3D" id="3.40.1190.20">
    <property type="match status" value="1"/>
</dbReference>
<sequence>MRMIYTCTMNPAIDLFSEFDSFDPFVVNRSIFEEYQPNGKAINISFLLEKLGIPNKATGFLGGFTGNFIEQELEAAGIETAFIKVDGITRINTFIRAETMEYKAVNRGPVISVQAQEQLLEQLRRLKKEDWLFVSGSLPRGVDDHIYIDIARIAHRQGVKLVLDISSPVLLDCLAYKPYLIKPNDEEVAKWFGLSDHTNLAELQTAAQQLLKRGAQRVLLSRGAQGALYCDTKQELAVNAPAGKIVNTACAGDTMLAAFAGKLMHGAPEEEALVFATAAGSSTAFTSGLSELKDVPYLAGQIQLKRNWGVKHDV</sequence>
<dbReference type="GO" id="GO:0008662">
    <property type="term" value="F:1-phosphofructokinase activity"/>
    <property type="evidence" value="ECO:0007669"/>
    <property type="project" value="InterPro"/>
</dbReference>
<keyword evidence="5 6" id="KW-0067">ATP-binding</keyword>
<comment type="similarity">
    <text evidence="1">Belongs to the carbohydrate kinase pfkB family.</text>
</comment>
<dbReference type="PANTHER" id="PTHR46566">
    <property type="entry name" value="1-PHOSPHOFRUCTOKINASE-RELATED"/>
    <property type="match status" value="1"/>
</dbReference>
<dbReference type="PIRSF" id="PIRSF000535">
    <property type="entry name" value="1PFK/6PFK/LacC"/>
    <property type="match status" value="1"/>
</dbReference>
<name>A0A1G6KSX9_9BACI</name>
<dbReference type="FunFam" id="3.40.1190.20:FF:000001">
    <property type="entry name" value="Phosphofructokinase"/>
    <property type="match status" value="1"/>
</dbReference>
<feature type="domain" description="Carbohydrate kinase PfkB" evidence="7">
    <location>
        <begin position="34"/>
        <end position="290"/>
    </location>
</feature>
<dbReference type="GO" id="GO:2001059">
    <property type="term" value="P:D-tagatose 6-phosphate catabolic process"/>
    <property type="evidence" value="ECO:0007669"/>
    <property type="project" value="UniProtKB-UniPathway"/>
</dbReference>
<dbReference type="GO" id="GO:0005988">
    <property type="term" value="P:lactose metabolic process"/>
    <property type="evidence" value="ECO:0007669"/>
    <property type="project" value="UniProtKB-KW"/>
</dbReference>
<dbReference type="GO" id="GO:0009024">
    <property type="term" value="F:tagatose-6-phosphate kinase activity"/>
    <property type="evidence" value="ECO:0007669"/>
    <property type="project" value="UniProtKB-EC"/>
</dbReference>
<dbReference type="GO" id="GO:0005524">
    <property type="term" value="F:ATP binding"/>
    <property type="evidence" value="ECO:0007669"/>
    <property type="project" value="UniProtKB-KW"/>
</dbReference>
<protein>
    <recommendedName>
        <fullName evidence="6">Tagatose-6-phosphate kinase</fullName>
        <ecNumber evidence="6">2.7.1.144</ecNumber>
    </recommendedName>
</protein>
<comment type="catalytic activity">
    <reaction evidence="6">
        <text>D-tagatofuranose 6-phosphate + ATP = D-tagatofuranose 1,6-bisphosphate + ADP + H(+)</text>
        <dbReference type="Rhea" id="RHEA:12420"/>
        <dbReference type="ChEBI" id="CHEBI:15378"/>
        <dbReference type="ChEBI" id="CHEBI:30616"/>
        <dbReference type="ChEBI" id="CHEBI:58694"/>
        <dbReference type="ChEBI" id="CHEBI:58695"/>
        <dbReference type="ChEBI" id="CHEBI:456216"/>
        <dbReference type="EC" id="2.7.1.144"/>
    </reaction>
</comment>
<keyword evidence="9" id="KW-1185">Reference proteome</keyword>
<dbReference type="GO" id="GO:0016052">
    <property type="term" value="P:carbohydrate catabolic process"/>
    <property type="evidence" value="ECO:0007669"/>
    <property type="project" value="UniProtKB-ARBA"/>
</dbReference>
<accession>A0A1G6KSX9</accession>
<keyword evidence="4 8" id="KW-0418">Kinase</keyword>
<keyword evidence="6" id="KW-0423">Lactose metabolism</keyword>
<keyword evidence="3 6" id="KW-0547">Nucleotide-binding</keyword>
<proteinExistence type="inferred from homology"/>
<dbReference type="Pfam" id="PF00294">
    <property type="entry name" value="PfkB"/>
    <property type="match status" value="1"/>
</dbReference>
<dbReference type="InterPro" id="IPR011611">
    <property type="entry name" value="PfkB_dom"/>
</dbReference>
<dbReference type="NCBIfam" id="TIGR03828">
    <property type="entry name" value="pfkB"/>
    <property type="match status" value="1"/>
</dbReference>
<dbReference type="InterPro" id="IPR017583">
    <property type="entry name" value="Tagatose/fructose_Pkinase"/>
</dbReference>
<organism evidence="8 9">
    <name type="scientific">Terribacillus halophilus</name>
    <dbReference type="NCBI Taxonomy" id="361279"/>
    <lineage>
        <taxon>Bacteria</taxon>
        <taxon>Bacillati</taxon>
        <taxon>Bacillota</taxon>
        <taxon>Bacilli</taxon>
        <taxon>Bacillales</taxon>
        <taxon>Bacillaceae</taxon>
        <taxon>Terribacillus</taxon>
    </lineage>
</organism>
<dbReference type="SUPFAM" id="SSF53613">
    <property type="entry name" value="Ribokinase-like"/>
    <property type="match status" value="1"/>
</dbReference>
<evidence type="ECO:0000256" key="1">
    <source>
        <dbReference type="ARBA" id="ARBA00005380"/>
    </source>
</evidence>
<evidence type="ECO:0000313" key="8">
    <source>
        <dbReference type="EMBL" id="SDC34180.1"/>
    </source>
</evidence>
<dbReference type="PANTHER" id="PTHR46566:SF1">
    <property type="entry name" value="1-PHOSPHOFRUCTOKINASE"/>
    <property type="match status" value="1"/>
</dbReference>
<dbReference type="InterPro" id="IPR029056">
    <property type="entry name" value="Ribokinase-like"/>
</dbReference>
<comment type="similarity">
    <text evidence="6">Belongs to the carbohydrate kinase PfkB family. LacC subfamily.</text>
</comment>
<dbReference type="STRING" id="361279.SAMN05421663_102131"/>
<keyword evidence="2 6" id="KW-0808">Transferase</keyword>
<evidence type="ECO:0000256" key="3">
    <source>
        <dbReference type="ARBA" id="ARBA00022741"/>
    </source>
</evidence>
<dbReference type="NCBIfam" id="TIGR03168">
    <property type="entry name" value="1-PFK"/>
    <property type="match status" value="1"/>
</dbReference>
<comment type="pathway">
    <text evidence="6">Carbohydrate metabolism; D-tagatose 6-phosphate degradation; D-glyceraldehyde 3-phosphate and glycerone phosphate from D-tagatose 6-phosphate: step 1/2.</text>
</comment>
<dbReference type="InterPro" id="IPR022463">
    <property type="entry name" value="1-PFruKinase"/>
</dbReference>
<evidence type="ECO:0000256" key="6">
    <source>
        <dbReference type="PIRNR" id="PIRNR000535"/>
    </source>
</evidence>
<dbReference type="GO" id="GO:0044281">
    <property type="term" value="P:small molecule metabolic process"/>
    <property type="evidence" value="ECO:0007669"/>
    <property type="project" value="UniProtKB-ARBA"/>
</dbReference>
<dbReference type="AlphaFoldDB" id="A0A1G6KSX9"/>
<dbReference type="EC" id="2.7.1.144" evidence="6"/>
<gene>
    <name evidence="8" type="ORF">SAMN05421663_102131</name>
</gene>